<dbReference type="AlphaFoldDB" id="F6B4F3"/>
<dbReference type="KEGG" id="dca:Desca_0071"/>
<name>F6B4F3_DESCC</name>
<dbReference type="EMBL" id="CP002736">
    <property type="protein sequence ID" value="AEF92976.1"/>
    <property type="molecule type" value="Genomic_DNA"/>
</dbReference>
<dbReference type="RefSeq" id="WP_013809409.1">
    <property type="nucleotide sequence ID" value="NC_015565.1"/>
</dbReference>
<gene>
    <name evidence="1" type="ordered locus">Desca_0071</name>
</gene>
<dbReference type="Gene3D" id="2.60.120.260">
    <property type="entry name" value="Galactose-binding domain-like"/>
    <property type="match status" value="1"/>
</dbReference>
<dbReference type="InterPro" id="IPR008979">
    <property type="entry name" value="Galactose-bd-like_sf"/>
</dbReference>
<keyword evidence="2" id="KW-1185">Reference proteome</keyword>
<evidence type="ECO:0000313" key="1">
    <source>
        <dbReference type="EMBL" id="AEF92976.1"/>
    </source>
</evidence>
<dbReference type="HOGENOM" id="CLU_743413_0_0_9"/>
<protein>
    <submittedName>
        <fullName evidence="1">Uncharacterized protein</fullName>
    </submittedName>
</protein>
<proteinExistence type="predicted"/>
<dbReference type="Proteomes" id="UP000009226">
    <property type="component" value="Chromosome"/>
</dbReference>
<sequence>MPNGITQVGNCVLVKLPIVIADIPGSVNVDNVTCLDEQAKKVDHIDVVIRDLEADAVFSGPHGTRAVPCPPKATKHFGEPCPPGPSTIRSINVHGTVHKQIYYVNRDDDVRHMAEDVPFTKNIHLRPPLEVENPNNISIDFRDVDVNADFQLPRATRIQQNITINFVLKVTEDQQIWIQTCPPPETIPGRELVANAGLEDWINATTPAIWSASNVARSDVAHSGQFAALLGSNVTNPAALSQRLDPTVVRPGLQYTLCFWARIFTPQTIGGTPNFALTAQLAFYDEAGNRIGTAPVNVAGLTTNYAQFCSNATTPPNGTSFAQVEFSFQPGPNNNSGVLIDDVSVKASGTPAV</sequence>
<organism evidence="1 2">
    <name type="scientific">Desulfotomaculum nigrificans (strain DSM 14880 / VKM B-2319 / CO-1-SRB)</name>
    <name type="common">Desulfotomaculum carboxydivorans</name>
    <dbReference type="NCBI Taxonomy" id="868595"/>
    <lineage>
        <taxon>Bacteria</taxon>
        <taxon>Bacillati</taxon>
        <taxon>Bacillota</taxon>
        <taxon>Clostridia</taxon>
        <taxon>Eubacteriales</taxon>
        <taxon>Desulfotomaculaceae</taxon>
        <taxon>Desulfotomaculum</taxon>
    </lineage>
</organism>
<evidence type="ECO:0000313" key="2">
    <source>
        <dbReference type="Proteomes" id="UP000009226"/>
    </source>
</evidence>
<dbReference type="SUPFAM" id="SSF49785">
    <property type="entry name" value="Galactose-binding domain-like"/>
    <property type="match status" value="1"/>
</dbReference>
<reference evidence="1 2" key="1">
    <citation type="submission" date="2011-05" db="EMBL/GenBank/DDBJ databases">
        <title>Complete sequence of Desulfotomaculum carboxydivorans CO-1-SRB.</title>
        <authorList>
            <consortium name="US DOE Joint Genome Institute"/>
            <person name="Lucas S."/>
            <person name="Han J."/>
            <person name="Lapidus A."/>
            <person name="Cheng J.-F."/>
            <person name="Goodwin L."/>
            <person name="Pitluck S."/>
            <person name="Peters L."/>
            <person name="Mikhailova N."/>
            <person name="Lu M."/>
            <person name="Han C."/>
            <person name="Tapia R."/>
            <person name="Land M."/>
            <person name="Hauser L."/>
            <person name="Kyrpides N."/>
            <person name="Ivanova N."/>
            <person name="Pagani I."/>
            <person name="Stams A."/>
            <person name="Plugge C."/>
            <person name="Muyzer G."/>
            <person name="Kuever J."/>
            <person name="Parshina S."/>
            <person name="Ivanova A."/>
            <person name="Nazina T."/>
            <person name="Woyke T."/>
        </authorList>
    </citation>
    <scope>NUCLEOTIDE SEQUENCE [LARGE SCALE GENOMIC DNA]</scope>
    <source>
        <strain evidence="2">DSM 14880 / VKM B-2319 / CO-1-SRB</strain>
    </source>
</reference>
<dbReference type="STRING" id="868595.Desca_0071"/>
<accession>F6B4F3</accession>
<dbReference type="eggNOG" id="COG1388">
    <property type="taxonomic scope" value="Bacteria"/>
</dbReference>